<feature type="domain" description="Smf/DprA SLOG" evidence="2">
    <location>
        <begin position="28"/>
        <end position="205"/>
    </location>
</feature>
<dbReference type="STRING" id="309798.COPRO5265_0709"/>
<organism evidence="3 4">
    <name type="scientific">Coprothermobacter proteolyticus (strain ATCC 35245 / DSM 5265 / OCM 4 / BT)</name>
    <dbReference type="NCBI Taxonomy" id="309798"/>
    <lineage>
        <taxon>Bacteria</taxon>
        <taxon>Pseudomonadati</taxon>
        <taxon>Coprothermobacterota</taxon>
        <taxon>Coprothermobacteria</taxon>
        <taxon>Coprothermobacterales</taxon>
        <taxon>Coprothermobacteraceae</taxon>
        <taxon>Coprothermobacter</taxon>
    </lineage>
</organism>
<protein>
    <submittedName>
        <fullName evidence="3">DNA processing chain A</fullName>
    </submittedName>
</protein>
<dbReference type="InterPro" id="IPR057666">
    <property type="entry name" value="DrpA_SLOG"/>
</dbReference>
<comment type="similarity">
    <text evidence="1">Belongs to the DprA/Smf family.</text>
</comment>
<reference evidence="3 4" key="2">
    <citation type="journal article" date="2014" name="Genome Announc.">
        <title>Complete Genome Sequence of Coprothermobacter proteolyticus DSM 5265.</title>
        <authorList>
            <person name="Alexiev A."/>
            <person name="Coil D.A."/>
            <person name="Badger J.H."/>
            <person name="Enticknap J."/>
            <person name="Ward N."/>
            <person name="Robb F.T."/>
            <person name="Eisen J.A."/>
        </authorList>
    </citation>
    <scope>NUCLEOTIDE SEQUENCE [LARGE SCALE GENOMIC DNA]</scope>
    <source>
        <strain evidence="4">ATCC 35245 / DSM 5265 / OCM 4 / BT</strain>
    </source>
</reference>
<dbReference type="Proteomes" id="UP000001732">
    <property type="component" value="Chromosome"/>
</dbReference>
<dbReference type="Gene3D" id="3.40.50.450">
    <property type="match status" value="1"/>
</dbReference>
<name>B5Y8G0_COPPD</name>
<gene>
    <name evidence="3" type="ordered locus">COPRO5265_0709</name>
</gene>
<dbReference type="InterPro" id="IPR003488">
    <property type="entry name" value="DprA"/>
</dbReference>
<sequence>MTTESRVLKPDDHIFCGRLVQQGLERPVYVRGNSIPPLEKTVGIVGTRHASSYGLRVAYELGKYYASEGYVVVSGLAYGIDQKAHEGALERGTTVGVLGHGLDFHYPKSTLLLRKRIEEKGFVITWYKPDQGPRKAFFRERNWLIAALSDFIVVVEAPAKSGALITASFALQMGKEVKAVPGDIDRDSAMGSNMLIFDGAEPILAIPKDTDQQFRSCRTVQDLVATVGSLVEAGQLLAKWQSTGKVILEGETIHWIS</sequence>
<accession>B5Y8G0</accession>
<dbReference type="PANTHER" id="PTHR43022">
    <property type="entry name" value="PROTEIN SMF"/>
    <property type="match status" value="1"/>
</dbReference>
<evidence type="ECO:0000259" key="2">
    <source>
        <dbReference type="Pfam" id="PF02481"/>
    </source>
</evidence>
<dbReference type="HOGENOM" id="CLU_029601_0_4_9"/>
<dbReference type="GO" id="GO:0009294">
    <property type="term" value="P:DNA-mediated transformation"/>
    <property type="evidence" value="ECO:0007669"/>
    <property type="project" value="InterPro"/>
</dbReference>
<dbReference type="eggNOG" id="COG0758">
    <property type="taxonomic scope" value="Bacteria"/>
</dbReference>
<evidence type="ECO:0000313" key="4">
    <source>
        <dbReference type="Proteomes" id="UP000001732"/>
    </source>
</evidence>
<dbReference type="RefSeq" id="WP_012544810.1">
    <property type="nucleotide sequence ID" value="NC_011295.1"/>
</dbReference>
<dbReference type="SUPFAM" id="SSF102405">
    <property type="entry name" value="MCP/YpsA-like"/>
    <property type="match status" value="1"/>
</dbReference>
<proteinExistence type="inferred from homology"/>
<dbReference type="PANTHER" id="PTHR43022:SF1">
    <property type="entry name" value="PROTEIN SMF"/>
    <property type="match status" value="1"/>
</dbReference>
<dbReference type="Pfam" id="PF02481">
    <property type="entry name" value="DNA_processg_A"/>
    <property type="match status" value="1"/>
</dbReference>
<reference evidence="4" key="1">
    <citation type="submission" date="2008-08" db="EMBL/GenBank/DDBJ databases">
        <title>The complete genome sequence of Coprothermobacter proteolyticus strain ATCC 5245 / DSM 5265 / BT.</title>
        <authorList>
            <person name="Dodson R.J."/>
            <person name="Durkin A.S."/>
            <person name="Wu M."/>
            <person name="Eisen J."/>
            <person name="Sutton G."/>
        </authorList>
    </citation>
    <scope>NUCLEOTIDE SEQUENCE [LARGE SCALE GENOMIC DNA]</scope>
    <source>
        <strain evidence="4">ATCC 35245 / DSM 5265 / OCM 4 / BT</strain>
    </source>
</reference>
<evidence type="ECO:0000256" key="1">
    <source>
        <dbReference type="ARBA" id="ARBA00006525"/>
    </source>
</evidence>
<dbReference type="AlphaFoldDB" id="B5Y8G0"/>
<evidence type="ECO:0000313" key="3">
    <source>
        <dbReference type="EMBL" id="ACI18160.1"/>
    </source>
</evidence>
<keyword evidence="4" id="KW-1185">Reference proteome</keyword>
<dbReference type="KEGG" id="cpo:COPRO5265_0709"/>
<dbReference type="EMBL" id="CP001145">
    <property type="protein sequence ID" value="ACI18160.1"/>
    <property type="molecule type" value="Genomic_DNA"/>
</dbReference>